<feature type="compositionally biased region" description="Low complexity" evidence="1">
    <location>
        <begin position="27"/>
        <end position="45"/>
    </location>
</feature>
<evidence type="ECO:0000256" key="1">
    <source>
        <dbReference type="SAM" id="MobiDB-lite"/>
    </source>
</evidence>
<dbReference type="SUPFAM" id="SSF55724">
    <property type="entry name" value="Mog1p/PsbP-like"/>
    <property type="match status" value="1"/>
</dbReference>
<gene>
    <name evidence="4" type="ORF">NZH93_34945</name>
</gene>
<keyword evidence="5" id="KW-1185">Reference proteome</keyword>
<dbReference type="InterPro" id="IPR016123">
    <property type="entry name" value="Mog1/PsbP_a/b/a-sand"/>
</dbReference>
<feature type="chain" id="PRO_5040951395" evidence="2">
    <location>
        <begin position="20"/>
        <end position="184"/>
    </location>
</feature>
<evidence type="ECO:0000259" key="3">
    <source>
        <dbReference type="Pfam" id="PF09449"/>
    </source>
</evidence>
<feature type="domain" description="DUF2020" evidence="3">
    <location>
        <begin position="51"/>
        <end position="183"/>
    </location>
</feature>
<evidence type="ECO:0000313" key="5">
    <source>
        <dbReference type="Proteomes" id="UP001141259"/>
    </source>
</evidence>
<evidence type="ECO:0000256" key="2">
    <source>
        <dbReference type="SAM" id="SignalP"/>
    </source>
</evidence>
<feature type="region of interest" description="Disordered" evidence="1">
    <location>
        <begin position="25"/>
        <end position="58"/>
    </location>
</feature>
<accession>A0A9X2VSL1</accession>
<protein>
    <submittedName>
        <fullName evidence="4">DUF2020 domain-containing protein</fullName>
    </submittedName>
</protein>
<name>A0A9X2VSL1_9PSEU</name>
<feature type="signal peptide" evidence="2">
    <location>
        <begin position="1"/>
        <end position="19"/>
    </location>
</feature>
<dbReference type="Gene3D" id="3.40.1000.10">
    <property type="entry name" value="Mog1/PsbP, alpha/beta/alpha sandwich"/>
    <property type="match status" value="1"/>
</dbReference>
<dbReference type="AlphaFoldDB" id="A0A9X2VSL1"/>
<keyword evidence="2" id="KW-0732">Signal</keyword>
<sequence length="184" mass="18840">MNRLVSYAVPSLLLIGVLAGCGTEQPSATSTTGSKTSAAQAATTAPKEAPGAPQPVTDGECPYLSTGEVQESNGQLVRKVRLSEDKPNPACFFYANSTDVQLSVWVYEGDAKIAKAIVDRAAPIAGSSPATAPEGWNGGSLTSDTGAVYAVAKGANAVVVTSNQQQTIKARRITETVVTNLGLG</sequence>
<dbReference type="Proteomes" id="UP001141259">
    <property type="component" value="Unassembled WGS sequence"/>
</dbReference>
<comment type="caution">
    <text evidence="4">The sequence shown here is derived from an EMBL/GenBank/DDBJ whole genome shotgun (WGS) entry which is preliminary data.</text>
</comment>
<evidence type="ECO:0000313" key="4">
    <source>
        <dbReference type="EMBL" id="MCS7482076.1"/>
    </source>
</evidence>
<organism evidence="4 5">
    <name type="scientific">Umezawaea endophytica</name>
    <dbReference type="NCBI Taxonomy" id="1654476"/>
    <lineage>
        <taxon>Bacteria</taxon>
        <taxon>Bacillati</taxon>
        <taxon>Actinomycetota</taxon>
        <taxon>Actinomycetes</taxon>
        <taxon>Pseudonocardiales</taxon>
        <taxon>Pseudonocardiaceae</taxon>
        <taxon>Umezawaea</taxon>
    </lineage>
</organism>
<dbReference type="EMBL" id="JANYMP010000022">
    <property type="protein sequence ID" value="MCS7482076.1"/>
    <property type="molecule type" value="Genomic_DNA"/>
</dbReference>
<dbReference type="PROSITE" id="PS51257">
    <property type="entry name" value="PROKAR_LIPOPROTEIN"/>
    <property type="match status" value="1"/>
</dbReference>
<dbReference type="InterPro" id="IPR018567">
    <property type="entry name" value="DUF2020"/>
</dbReference>
<proteinExistence type="predicted"/>
<reference evidence="4" key="1">
    <citation type="submission" date="2022-08" db="EMBL/GenBank/DDBJ databases">
        <authorList>
            <person name="Tistechok S."/>
            <person name="Samborskyy M."/>
            <person name="Roman I."/>
        </authorList>
    </citation>
    <scope>NUCLEOTIDE SEQUENCE</scope>
    <source>
        <strain evidence="4">DSM 103496</strain>
    </source>
</reference>
<dbReference type="Pfam" id="PF09449">
    <property type="entry name" value="DUF2020"/>
    <property type="match status" value="1"/>
</dbReference>